<gene>
    <name evidence="3" type="ORF">FHX81_4194</name>
</gene>
<dbReference type="Proteomes" id="UP000316628">
    <property type="component" value="Unassembled WGS sequence"/>
</dbReference>
<comment type="similarity">
    <text evidence="1">Belongs to the NAD(P)-dependent epimerase/dehydratase family.</text>
</comment>
<dbReference type="Pfam" id="PF01370">
    <property type="entry name" value="Epimerase"/>
    <property type="match status" value="1"/>
</dbReference>
<accession>A0A543JG51</accession>
<proteinExistence type="inferred from homology"/>
<organism evidence="3 4">
    <name type="scientific">Saccharothrix saharensis</name>
    <dbReference type="NCBI Taxonomy" id="571190"/>
    <lineage>
        <taxon>Bacteria</taxon>
        <taxon>Bacillati</taxon>
        <taxon>Actinomycetota</taxon>
        <taxon>Actinomycetes</taxon>
        <taxon>Pseudonocardiales</taxon>
        <taxon>Pseudonocardiaceae</taxon>
        <taxon>Saccharothrix</taxon>
    </lineage>
</organism>
<feature type="domain" description="Ketoreductase" evidence="2">
    <location>
        <begin position="8"/>
        <end position="163"/>
    </location>
</feature>
<sequence length="304" mass="32729">MGSPSDPARVLVTGVSGFTGRHVAAELVEAGHRVVGLAHAASSAAPVPGVEVHRADLLDREGLRSVVAAVEPDAVVHLAAVAFVAHGDADELYRANVVGTRNLLDVLGDAPRQPRIVALASSANVYGNATVEPIHEDVPPAPVNDYAVSKLAMEYVAGLWADRLPIAITRPFNYTGAGQDPKFLIPKIVDHFRRGERKIELGNTEVWRDFGDVRTVARYYRRLVEVAPAGVTVNLCSGVAHSLSEVLAMMARIAGYEIEVEVNPAFVRANEVVRLVGSRERLVRTLGDEPVIPLAQTLEWMYSA</sequence>
<keyword evidence="4" id="KW-1185">Reference proteome</keyword>
<dbReference type="PANTHER" id="PTHR43000">
    <property type="entry name" value="DTDP-D-GLUCOSE 4,6-DEHYDRATASE-RELATED"/>
    <property type="match status" value="1"/>
</dbReference>
<protein>
    <submittedName>
        <fullName evidence="3">UDP-glucose 4-epimerase</fullName>
    </submittedName>
</protein>
<evidence type="ECO:0000259" key="2">
    <source>
        <dbReference type="SMART" id="SM00822"/>
    </source>
</evidence>
<dbReference type="SUPFAM" id="SSF51735">
    <property type="entry name" value="NAD(P)-binding Rossmann-fold domains"/>
    <property type="match status" value="1"/>
</dbReference>
<dbReference type="InterPro" id="IPR057326">
    <property type="entry name" value="KR_dom"/>
</dbReference>
<dbReference type="InterPro" id="IPR036291">
    <property type="entry name" value="NAD(P)-bd_dom_sf"/>
</dbReference>
<evidence type="ECO:0000256" key="1">
    <source>
        <dbReference type="ARBA" id="ARBA00007637"/>
    </source>
</evidence>
<comment type="caution">
    <text evidence="3">The sequence shown here is derived from an EMBL/GenBank/DDBJ whole genome shotgun (WGS) entry which is preliminary data.</text>
</comment>
<dbReference type="Gene3D" id="3.90.25.10">
    <property type="entry name" value="UDP-galactose 4-epimerase, domain 1"/>
    <property type="match status" value="1"/>
</dbReference>
<dbReference type="RefSeq" id="WP_141979722.1">
    <property type="nucleotide sequence ID" value="NZ_VFPP01000001.1"/>
</dbReference>
<name>A0A543JG51_9PSEU</name>
<reference evidence="3 4" key="1">
    <citation type="submission" date="2019-06" db="EMBL/GenBank/DDBJ databases">
        <title>Sequencing the genomes of 1000 actinobacteria strains.</title>
        <authorList>
            <person name="Klenk H.-P."/>
        </authorList>
    </citation>
    <scope>NUCLEOTIDE SEQUENCE [LARGE SCALE GENOMIC DNA]</scope>
    <source>
        <strain evidence="3 4">DSM 45456</strain>
    </source>
</reference>
<dbReference type="AlphaFoldDB" id="A0A543JG51"/>
<evidence type="ECO:0000313" key="3">
    <source>
        <dbReference type="EMBL" id="TQM81810.1"/>
    </source>
</evidence>
<dbReference type="OrthoDB" id="9801785at2"/>
<dbReference type="SMART" id="SM00822">
    <property type="entry name" value="PKS_KR"/>
    <property type="match status" value="1"/>
</dbReference>
<evidence type="ECO:0000313" key="4">
    <source>
        <dbReference type="Proteomes" id="UP000316628"/>
    </source>
</evidence>
<dbReference type="EMBL" id="VFPP01000001">
    <property type="protein sequence ID" value="TQM81810.1"/>
    <property type="molecule type" value="Genomic_DNA"/>
</dbReference>
<dbReference type="Gene3D" id="3.40.50.720">
    <property type="entry name" value="NAD(P)-binding Rossmann-like Domain"/>
    <property type="match status" value="1"/>
</dbReference>
<dbReference type="InterPro" id="IPR001509">
    <property type="entry name" value="Epimerase_deHydtase"/>
</dbReference>